<dbReference type="AlphaFoldDB" id="A0A150GND9"/>
<keyword evidence="1" id="KW-1133">Transmembrane helix</keyword>
<evidence type="ECO:0000313" key="2">
    <source>
        <dbReference type="EMBL" id="KXZ51298.1"/>
    </source>
</evidence>
<keyword evidence="1" id="KW-0812">Transmembrane</keyword>
<evidence type="ECO:0000313" key="3">
    <source>
        <dbReference type="Proteomes" id="UP000075714"/>
    </source>
</evidence>
<comment type="caution">
    <text evidence="2">The sequence shown here is derived from an EMBL/GenBank/DDBJ whole genome shotgun (WGS) entry which is preliminary data.</text>
</comment>
<feature type="transmembrane region" description="Helical" evidence="1">
    <location>
        <begin position="367"/>
        <end position="386"/>
    </location>
</feature>
<feature type="transmembrane region" description="Helical" evidence="1">
    <location>
        <begin position="125"/>
        <end position="148"/>
    </location>
</feature>
<reference evidence="3" key="1">
    <citation type="journal article" date="2016" name="Nat. Commun.">
        <title>The Gonium pectorale genome demonstrates co-option of cell cycle regulation during the evolution of multicellularity.</title>
        <authorList>
            <person name="Hanschen E.R."/>
            <person name="Marriage T.N."/>
            <person name="Ferris P.J."/>
            <person name="Hamaji T."/>
            <person name="Toyoda A."/>
            <person name="Fujiyama A."/>
            <person name="Neme R."/>
            <person name="Noguchi H."/>
            <person name="Minakuchi Y."/>
            <person name="Suzuki M."/>
            <person name="Kawai-Toyooka H."/>
            <person name="Smith D.R."/>
            <person name="Sparks H."/>
            <person name="Anderson J."/>
            <person name="Bakaric R."/>
            <person name="Luria V."/>
            <person name="Karger A."/>
            <person name="Kirschner M.W."/>
            <person name="Durand P.M."/>
            <person name="Michod R.E."/>
            <person name="Nozaki H."/>
            <person name="Olson B.J."/>
        </authorList>
    </citation>
    <scope>NUCLEOTIDE SEQUENCE [LARGE SCALE GENOMIC DNA]</scope>
    <source>
        <strain evidence="3">NIES-2863</strain>
    </source>
</reference>
<name>A0A150GND9_GONPE</name>
<dbReference type="EMBL" id="LSYV01000014">
    <property type="protein sequence ID" value="KXZ51298.1"/>
    <property type="molecule type" value="Genomic_DNA"/>
</dbReference>
<dbReference type="OrthoDB" id="550381at2759"/>
<keyword evidence="3" id="KW-1185">Reference proteome</keyword>
<sequence>MTSLAAAAAAASAGTAAPLLQPPSFAAWFARRSYWTDVALLVLDLVVISTQYATRLLFRALCVPTGGGPHSALQAELPLLDPAARREDAVLAGFPCAAPYPRQLLYTFSTGAAVDPRPRLQLADYASVGHMLAQLLALALAFAARPLYERLRSGLLISTILAPVLGSIFAAARVPAGLLALGGAGYFGNMRQRLAVAAYFGWKPLAVLREVRRLHEEVLGAKAVACLDGLLSQQAGGGGAAQCTLILATAAADIESSGLHDVAYDMGFLLSMPSYSTGTPAGPEGLPEEEEPMQPAPAWWLRALLRGFQPQALEAAYQDFKVVQLVGLDRIALLLMTGMRILTMLRTYQSAGQQPQQQLEAPWEWQMAFQCLFLAAILLVLGLALLTPLHRT</sequence>
<accession>A0A150GND9</accession>
<feature type="transmembrane region" description="Helical" evidence="1">
    <location>
        <begin position="160"/>
        <end position="187"/>
    </location>
</feature>
<gene>
    <name evidence="2" type="ORF">GPECTOR_13g785</name>
</gene>
<evidence type="ECO:0000256" key="1">
    <source>
        <dbReference type="SAM" id="Phobius"/>
    </source>
</evidence>
<dbReference type="Proteomes" id="UP000075714">
    <property type="component" value="Unassembled WGS sequence"/>
</dbReference>
<organism evidence="2 3">
    <name type="scientific">Gonium pectorale</name>
    <name type="common">Green alga</name>
    <dbReference type="NCBI Taxonomy" id="33097"/>
    <lineage>
        <taxon>Eukaryota</taxon>
        <taxon>Viridiplantae</taxon>
        <taxon>Chlorophyta</taxon>
        <taxon>core chlorophytes</taxon>
        <taxon>Chlorophyceae</taxon>
        <taxon>CS clade</taxon>
        <taxon>Chlamydomonadales</taxon>
        <taxon>Volvocaceae</taxon>
        <taxon>Gonium</taxon>
    </lineage>
</organism>
<protein>
    <submittedName>
        <fullName evidence="2">Uncharacterized protein</fullName>
    </submittedName>
</protein>
<keyword evidence="1" id="KW-0472">Membrane</keyword>
<proteinExistence type="predicted"/>